<dbReference type="EMBL" id="CP065177">
    <property type="protein sequence ID" value="URG48390.1"/>
    <property type="molecule type" value="Genomic_DNA"/>
</dbReference>
<name>A0A9Q2ENH1_9GAMM</name>
<dbReference type="InterPro" id="IPR011013">
    <property type="entry name" value="Gal_mutarotase_sf_dom"/>
</dbReference>
<dbReference type="GO" id="GO:0016853">
    <property type="term" value="F:isomerase activity"/>
    <property type="evidence" value="ECO:0007669"/>
    <property type="project" value="InterPro"/>
</dbReference>
<proteinExistence type="predicted"/>
<organism evidence="1 2">
    <name type="scientific">Pectobacterium quasiaquaticum</name>
    <dbReference type="NCBI Taxonomy" id="2774015"/>
    <lineage>
        <taxon>Bacteria</taxon>
        <taxon>Pseudomonadati</taxon>
        <taxon>Pseudomonadota</taxon>
        <taxon>Gammaproteobacteria</taxon>
        <taxon>Enterobacterales</taxon>
        <taxon>Pectobacteriaceae</taxon>
        <taxon>Pectobacterium</taxon>
    </lineage>
</organism>
<dbReference type="GO" id="GO:0030246">
    <property type="term" value="F:carbohydrate binding"/>
    <property type="evidence" value="ECO:0007669"/>
    <property type="project" value="InterPro"/>
</dbReference>
<dbReference type="GO" id="GO:0005975">
    <property type="term" value="P:carbohydrate metabolic process"/>
    <property type="evidence" value="ECO:0007669"/>
    <property type="project" value="InterPro"/>
</dbReference>
<dbReference type="SUPFAM" id="SSF74650">
    <property type="entry name" value="Galactose mutarotase-like"/>
    <property type="match status" value="1"/>
</dbReference>
<keyword evidence="2" id="KW-1185">Reference proteome</keyword>
<gene>
    <name evidence="1" type="ORF">IG609_016700</name>
</gene>
<dbReference type="InterPro" id="IPR014718">
    <property type="entry name" value="GH-type_carb-bd"/>
</dbReference>
<dbReference type="Gene3D" id="2.70.98.10">
    <property type="match status" value="1"/>
</dbReference>
<evidence type="ECO:0000313" key="2">
    <source>
        <dbReference type="Proteomes" id="UP000806577"/>
    </source>
</evidence>
<dbReference type="Proteomes" id="UP000806577">
    <property type="component" value="Chromosome"/>
</dbReference>
<accession>A0A9Q2ENH1</accession>
<dbReference type="AlphaFoldDB" id="A0A9Q2ENH1"/>
<evidence type="ECO:0000313" key="1">
    <source>
        <dbReference type="EMBL" id="URG48390.1"/>
    </source>
</evidence>
<protein>
    <submittedName>
        <fullName evidence="1">Uncharacterized protein</fullName>
    </submittedName>
</protein>
<dbReference type="KEGG" id="pqu:IG609_016700"/>
<dbReference type="InterPro" id="IPR008183">
    <property type="entry name" value="Aldose_1/G6P_1-epimerase"/>
</dbReference>
<dbReference type="Pfam" id="PF01263">
    <property type="entry name" value="Aldose_epim"/>
    <property type="match status" value="1"/>
</dbReference>
<reference evidence="1 2" key="1">
    <citation type="journal article" date="2021" name="Int. J. Syst. Evol. Microbiol.">
        <title>&lt;i&gt;Pectobacterium quasiaquaticum&lt;/i&gt; sp. nov., isolated from waterways.</title>
        <authorList>
            <person name="Ben Moussa H."/>
            <person name="Pedron J."/>
            <person name="Bertrand C."/>
            <person name="Hecquet A."/>
            <person name="Barny M.A."/>
        </authorList>
    </citation>
    <scope>NUCLEOTIDE SEQUENCE [LARGE SCALE GENOMIC DNA]</scope>
    <source>
        <strain evidence="1 2">A477-S1-J17</strain>
    </source>
</reference>
<dbReference type="RefSeq" id="WP_193398294.1">
    <property type="nucleotide sequence ID" value="NZ_CP065177.1"/>
</dbReference>
<sequence>MPSQPHLFSLTSHDGQLAATLSTAGGILTSLRYKTSVLPPREVLYRAPWLDDVAACANLPPLMQRLAGEWVAVPFGHSSQDGEGFFHHASHGLPVNGEWQVTSQKENVIQLQFLFAEDFPLTRLTREVTLQDDGRACFRLIVEARRECRFPIGLHPIFPIGNDAGDVILTAENMQSGLVYPEAPEPGISQLRPLARFNSLATVPTVSGNAMNLQRLPLAEATEEIVQLLSPVSAISLHYPAQQHRVTLRWDTQSLPHCLLWFSNGGRAYAPWNGRNRCLGVEPICSAWDLGPKSLRENPIAAQGYATNQQITPEKPLKIDYQLHCQPA</sequence>